<evidence type="ECO:0000256" key="10">
    <source>
        <dbReference type="SAM" id="MobiDB-lite"/>
    </source>
</evidence>
<comment type="catalytic activity">
    <reaction evidence="1">
        <text>ATP + protein L-histidine = ADP + protein N-phospho-L-histidine.</text>
        <dbReference type="EC" id="2.7.13.3"/>
    </reaction>
</comment>
<dbReference type="AlphaFoldDB" id="A0A9X2M5Z7"/>
<dbReference type="Pfam" id="PF00512">
    <property type="entry name" value="HisKA"/>
    <property type="match status" value="1"/>
</dbReference>
<feature type="domain" description="HAMP" evidence="13">
    <location>
        <begin position="165"/>
        <end position="217"/>
    </location>
</feature>
<dbReference type="InterPro" id="IPR036890">
    <property type="entry name" value="HATPase_C_sf"/>
</dbReference>
<dbReference type="GO" id="GO:0005886">
    <property type="term" value="C:plasma membrane"/>
    <property type="evidence" value="ECO:0007669"/>
    <property type="project" value="UniProtKB-SubCell"/>
</dbReference>
<keyword evidence="11" id="KW-0472">Membrane</keyword>
<dbReference type="PROSITE" id="PS50109">
    <property type="entry name" value="HIS_KIN"/>
    <property type="match status" value="1"/>
</dbReference>
<comment type="caution">
    <text evidence="14">The sequence shown here is derived from an EMBL/GenBank/DDBJ whole genome shotgun (WGS) entry which is preliminary data.</text>
</comment>
<evidence type="ECO:0000256" key="11">
    <source>
        <dbReference type="SAM" id="Phobius"/>
    </source>
</evidence>
<dbReference type="SUPFAM" id="SSF47384">
    <property type="entry name" value="Homodimeric domain of signal transducing histidine kinase"/>
    <property type="match status" value="1"/>
</dbReference>
<dbReference type="InterPro" id="IPR005467">
    <property type="entry name" value="His_kinase_dom"/>
</dbReference>
<keyword evidence="9" id="KW-0902">Two-component regulatory system</keyword>
<sequence length="453" mass="47780">MRQRVMRVAVVAVLVALVLLATPLALGIQTSFFADERDELERTALAAAVHVPPFVVGGHVGLPPHERGIDVGVYDLSGRLRNGSGPRADAVARTARKGLVVRGRGDHRLVVAVPLSTGEQVIGTVRASSSTAEVWRRIVLAWLGLAGIALVALATAVAVARRQARTLSAPLEALSAKAGAVADGDLTARAEGSAIAEIDRVARTQNTMVEHLTRWLEHERHFSSNASHQLRTALAGLQLGLEAAATGPDAEQRAAVTEALEQVRHLQRTVDEVLRLARATPRPGVPTTARPATEVVEGVERRWHGTFATGGRRLGVAVEPGARGLSIPDRAAEQILDVLLDNALRHGRGTVRVTVRETGGAAAAVDVSDEGSLELGLRAVFERGATTSRGGSGIGLTLARELAEAAGGRLTLGRSEPTTFTLLLPVTEPPPSDGWVPRRRPDGRCPMGDVPQV</sequence>
<dbReference type="Pfam" id="PF02518">
    <property type="entry name" value="HATPase_c"/>
    <property type="match status" value="1"/>
</dbReference>
<dbReference type="EMBL" id="JANIIC010000129">
    <property type="protein sequence ID" value="MCQ8836386.1"/>
    <property type="molecule type" value="Genomic_DNA"/>
</dbReference>
<dbReference type="SUPFAM" id="SSF55874">
    <property type="entry name" value="ATPase domain of HSP90 chaperone/DNA topoisomerase II/histidine kinase"/>
    <property type="match status" value="1"/>
</dbReference>
<evidence type="ECO:0000256" key="7">
    <source>
        <dbReference type="ARBA" id="ARBA00022777"/>
    </source>
</evidence>
<dbReference type="PROSITE" id="PS50885">
    <property type="entry name" value="HAMP"/>
    <property type="match status" value="1"/>
</dbReference>
<keyword evidence="5" id="KW-0808">Transferase</keyword>
<evidence type="ECO:0000256" key="9">
    <source>
        <dbReference type="ARBA" id="ARBA00023012"/>
    </source>
</evidence>
<dbReference type="InterPro" id="IPR003660">
    <property type="entry name" value="HAMP_dom"/>
</dbReference>
<accession>A0A9X2M5Z7</accession>
<comment type="subcellular location">
    <subcellularLocation>
        <location evidence="2">Cell membrane</location>
    </subcellularLocation>
</comment>
<feature type="region of interest" description="Disordered" evidence="10">
    <location>
        <begin position="426"/>
        <end position="453"/>
    </location>
</feature>
<gene>
    <name evidence="14" type="ORF">NQU54_47195</name>
</gene>
<dbReference type="SMART" id="SM00304">
    <property type="entry name" value="HAMP"/>
    <property type="match status" value="1"/>
</dbReference>
<dbReference type="EC" id="2.7.13.3" evidence="3"/>
<organism evidence="14 15">
    <name type="scientific">Streptomyces malaysiensis subsp. samsunensis</name>
    <dbReference type="NCBI Taxonomy" id="459658"/>
    <lineage>
        <taxon>Bacteria</taxon>
        <taxon>Bacillati</taxon>
        <taxon>Actinomycetota</taxon>
        <taxon>Actinomycetes</taxon>
        <taxon>Kitasatosporales</taxon>
        <taxon>Streptomycetaceae</taxon>
        <taxon>Streptomyces</taxon>
        <taxon>Streptomyces violaceusniger group</taxon>
    </lineage>
</organism>
<keyword evidence="15" id="KW-1185">Reference proteome</keyword>
<dbReference type="PANTHER" id="PTHR45436:SF5">
    <property type="entry name" value="SENSOR HISTIDINE KINASE TRCS"/>
    <property type="match status" value="1"/>
</dbReference>
<keyword evidence="8 11" id="KW-1133">Transmembrane helix</keyword>
<evidence type="ECO:0000256" key="5">
    <source>
        <dbReference type="ARBA" id="ARBA00022679"/>
    </source>
</evidence>
<dbReference type="SMART" id="SM00387">
    <property type="entry name" value="HATPase_c"/>
    <property type="match status" value="1"/>
</dbReference>
<evidence type="ECO:0000256" key="2">
    <source>
        <dbReference type="ARBA" id="ARBA00004236"/>
    </source>
</evidence>
<evidence type="ECO:0000259" key="13">
    <source>
        <dbReference type="PROSITE" id="PS50885"/>
    </source>
</evidence>
<dbReference type="RefSeq" id="WP_257636424.1">
    <property type="nucleotide sequence ID" value="NZ_JANIIC010000129.1"/>
</dbReference>
<dbReference type="CDD" id="cd06225">
    <property type="entry name" value="HAMP"/>
    <property type="match status" value="1"/>
</dbReference>
<evidence type="ECO:0000313" key="14">
    <source>
        <dbReference type="EMBL" id="MCQ8836386.1"/>
    </source>
</evidence>
<dbReference type="SMART" id="SM00388">
    <property type="entry name" value="HisKA"/>
    <property type="match status" value="1"/>
</dbReference>
<protein>
    <recommendedName>
        <fullName evidence="3">histidine kinase</fullName>
        <ecNumber evidence="3">2.7.13.3</ecNumber>
    </recommendedName>
</protein>
<dbReference type="Gene3D" id="3.30.565.10">
    <property type="entry name" value="Histidine kinase-like ATPase, C-terminal domain"/>
    <property type="match status" value="1"/>
</dbReference>
<proteinExistence type="predicted"/>
<dbReference type="InterPro" id="IPR003594">
    <property type="entry name" value="HATPase_dom"/>
</dbReference>
<dbReference type="InterPro" id="IPR050428">
    <property type="entry name" value="TCS_sensor_his_kinase"/>
</dbReference>
<dbReference type="InterPro" id="IPR003661">
    <property type="entry name" value="HisK_dim/P_dom"/>
</dbReference>
<evidence type="ECO:0000256" key="3">
    <source>
        <dbReference type="ARBA" id="ARBA00012438"/>
    </source>
</evidence>
<reference evidence="14" key="1">
    <citation type="submission" date="2022-06" db="EMBL/GenBank/DDBJ databases">
        <title>WGS of actinobacteria.</title>
        <authorList>
            <person name="Thawai C."/>
        </authorList>
    </citation>
    <scope>NUCLEOTIDE SEQUENCE</scope>
    <source>
        <strain evidence="14">DSM 42010</strain>
    </source>
</reference>
<keyword evidence="4" id="KW-0597">Phosphoprotein</keyword>
<dbReference type="InterPro" id="IPR036097">
    <property type="entry name" value="HisK_dim/P_sf"/>
</dbReference>
<dbReference type="Gene3D" id="6.10.340.10">
    <property type="match status" value="1"/>
</dbReference>
<dbReference type="SUPFAM" id="SSF158472">
    <property type="entry name" value="HAMP domain-like"/>
    <property type="match status" value="1"/>
</dbReference>
<dbReference type="PANTHER" id="PTHR45436">
    <property type="entry name" value="SENSOR HISTIDINE KINASE YKOH"/>
    <property type="match status" value="1"/>
</dbReference>
<evidence type="ECO:0000256" key="1">
    <source>
        <dbReference type="ARBA" id="ARBA00000085"/>
    </source>
</evidence>
<evidence type="ECO:0000256" key="8">
    <source>
        <dbReference type="ARBA" id="ARBA00022989"/>
    </source>
</evidence>
<evidence type="ECO:0000256" key="4">
    <source>
        <dbReference type="ARBA" id="ARBA00022553"/>
    </source>
</evidence>
<keyword evidence="6 11" id="KW-0812">Transmembrane</keyword>
<dbReference type="CDD" id="cd00082">
    <property type="entry name" value="HisKA"/>
    <property type="match status" value="1"/>
</dbReference>
<dbReference type="Proteomes" id="UP001142400">
    <property type="component" value="Unassembled WGS sequence"/>
</dbReference>
<evidence type="ECO:0000313" key="15">
    <source>
        <dbReference type="Proteomes" id="UP001142400"/>
    </source>
</evidence>
<feature type="transmembrane region" description="Helical" evidence="11">
    <location>
        <begin position="139"/>
        <end position="160"/>
    </location>
</feature>
<feature type="domain" description="Histidine kinase" evidence="12">
    <location>
        <begin position="225"/>
        <end position="428"/>
    </location>
</feature>
<keyword evidence="7 14" id="KW-0418">Kinase</keyword>
<dbReference type="Gene3D" id="1.10.287.130">
    <property type="match status" value="1"/>
</dbReference>
<evidence type="ECO:0000259" key="12">
    <source>
        <dbReference type="PROSITE" id="PS50109"/>
    </source>
</evidence>
<dbReference type="GO" id="GO:0000155">
    <property type="term" value="F:phosphorelay sensor kinase activity"/>
    <property type="evidence" value="ECO:0007669"/>
    <property type="project" value="InterPro"/>
</dbReference>
<evidence type="ECO:0000256" key="6">
    <source>
        <dbReference type="ARBA" id="ARBA00022692"/>
    </source>
</evidence>
<dbReference type="Pfam" id="PF00672">
    <property type="entry name" value="HAMP"/>
    <property type="match status" value="1"/>
</dbReference>
<name>A0A9X2M5Z7_STRMQ</name>